<organism evidence="2 3">
    <name type="scientific">Eumeta variegata</name>
    <name type="common">Bagworm moth</name>
    <name type="synonym">Eumeta japonica</name>
    <dbReference type="NCBI Taxonomy" id="151549"/>
    <lineage>
        <taxon>Eukaryota</taxon>
        <taxon>Metazoa</taxon>
        <taxon>Ecdysozoa</taxon>
        <taxon>Arthropoda</taxon>
        <taxon>Hexapoda</taxon>
        <taxon>Insecta</taxon>
        <taxon>Pterygota</taxon>
        <taxon>Neoptera</taxon>
        <taxon>Endopterygota</taxon>
        <taxon>Lepidoptera</taxon>
        <taxon>Glossata</taxon>
        <taxon>Ditrysia</taxon>
        <taxon>Tineoidea</taxon>
        <taxon>Psychidae</taxon>
        <taxon>Oiketicinae</taxon>
        <taxon>Eumeta</taxon>
    </lineage>
</organism>
<evidence type="ECO:0000256" key="1">
    <source>
        <dbReference type="SAM" id="MobiDB-lite"/>
    </source>
</evidence>
<feature type="compositionally biased region" description="Basic residues" evidence="1">
    <location>
        <begin position="134"/>
        <end position="143"/>
    </location>
</feature>
<feature type="region of interest" description="Disordered" evidence="1">
    <location>
        <begin position="123"/>
        <end position="148"/>
    </location>
</feature>
<sequence length="179" mass="20197">MPLTVRRVFIRGQFRRGVTARKRRAEQLNVQHSKEHFPFKSCTFIISTNFDVSTSASSKLEPVVKSKPRARRGAEPRVETGSGKGCAFHRPPARVMRWRRRPPGSGGLHQLVTHLRERNSISENRGGGAILGPRHARRGRSRYGARPVKSSLRARGHGFSRVMAVEALKTRLKPITSFR</sequence>
<comment type="caution">
    <text evidence="2">The sequence shown here is derived from an EMBL/GenBank/DDBJ whole genome shotgun (WGS) entry which is preliminary data.</text>
</comment>
<feature type="region of interest" description="Disordered" evidence="1">
    <location>
        <begin position="56"/>
        <end position="89"/>
    </location>
</feature>
<accession>A0A4C1X0J5</accession>
<evidence type="ECO:0000313" key="3">
    <source>
        <dbReference type="Proteomes" id="UP000299102"/>
    </source>
</evidence>
<evidence type="ECO:0000313" key="2">
    <source>
        <dbReference type="EMBL" id="GBP57191.1"/>
    </source>
</evidence>
<dbReference type="EMBL" id="BGZK01000710">
    <property type="protein sequence ID" value="GBP57191.1"/>
    <property type="molecule type" value="Genomic_DNA"/>
</dbReference>
<protein>
    <submittedName>
        <fullName evidence="2">Uncharacterized protein</fullName>
    </submittedName>
</protein>
<reference evidence="2 3" key="1">
    <citation type="journal article" date="2019" name="Commun. Biol.">
        <title>The bagworm genome reveals a unique fibroin gene that provides high tensile strength.</title>
        <authorList>
            <person name="Kono N."/>
            <person name="Nakamura H."/>
            <person name="Ohtoshi R."/>
            <person name="Tomita M."/>
            <person name="Numata K."/>
            <person name="Arakawa K."/>
        </authorList>
    </citation>
    <scope>NUCLEOTIDE SEQUENCE [LARGE SCALE GENOMIC DNA]</scope>
</reference>
<keyword evidence="3" id="KW-1185">Reference proteome</keyword>
<name>A0A4C1X0J5_EUMVA</name>
<proteinExistence type="predicted"/>
<dbReference type="Proteomes" id="UP000299102">
    <property type="component" value="Unassembled WGS sequence"/>
</dbReference>
<dbReference type="AlphaFoldDB" id="A0A4C1X0J5"/>
<gene>
    <name evidence="2" type="ORF">EVAR_37872_1</name>
</gene>